<keyword evidence="3" id="KW-1185">Reference proteome</keyword>
<dbReference type="Gene3D" id="3.80.10.10">
    <property type="entry name" value="Ribonuclease Inhibitor"/>
    <property type="match status" value="1"/>
</dbReference>
<reference evidence="2 3" key="1">
    <citation type="submission" date="2024-01" db="EMBL/GenBank/DDBJ databases">
        <title>The genomes of 5 underutilized Papilionoideae crops provide insights into root nodulation and disease resistance.</title>
        <authorList>
            <person name="Yuan L."/>
        </authorList>
    </citation>
    <scope>NUCLEOTIDE SEQUENCE [LARGE SCALE GENOMIC DNA]</scope>
    <source>
        <strain evidence="2">LY-2023</strain>
        <tissue evidence="2">Leaf</tissue>
    </source>
</reference>
<dbReference type="SMART" id="SM00579">
    <property type="entry name" value="FBD"/>
    <property type="match status" value="1"/>
</dbReference>
<dbReference type="Gene3D" id="1.20.1280.50">
    <property type="match status" value="1"/>
</dbReference>
<dbReference type="Pfam" id="PF24758">
    <property type="entry name" value="LRR_At5g56370"/>
    <property type="match status" value="1"/>
</dbReference>
<dbReference type="PANTHER" id="PTHR31293">
    <property type="entry name" value="RNI-LIKE SUPERFAMILY PROTEIN"/>
    <property type="match status" value="1"/>
</dbReference>
<dbReference type="InterPro" id="IPR032675">
    <property type="entry name" value="LRR_dom_sf"/>
</dbReference>
<comment type="caution">
    <text evidence="2">The sequence shown here is derived from an EMBL/GenBank/DDBJ whole genome shotgun (WGS) entry which is preliminary data.</text>
</comment>
<dbReference type="AlphaFoldDB" id="A0AAN9J7L5"/>
<dbReference type="InterPro" id="IPR036047">
    <property type="entry name" value="F-box-like_dom_sf"/>
</dbReference>
<dbReference type="PANTHER" id="PTHR31293:SF12">
    <property type="entry name" value="RNI-LIKE SUPERFAMILY PROTEIN"/>
    <property type="match status" value="1"/>
</dbReference>
<dbReference type="InterPro" id="IPR053781">
    <property type="entry name" value="F-box_AtFBL13-like"/>
</dbReference>
<sequence>MSDDRISALPDATLCHILSFLSTREAVGTSLVSKRWKPLWLSVPTLDLDDQTYLHSHKPYSCFLKFVYAAISKTYPQRIKRFRLRCKASNTEPSQSDLNLWIFAVIQRGIEHLSIYLPFALNLPGCIFTCKTLVVLKLHNVILNAFSSVNFPSLKNLYLVHVKFPETRSLMHFLYGCPILQNLVVAGGDLTFGGYSTVTEAKSLSKLVTTDPSETLAYRIPVNILTCEIEFLRIAMFSAYVQGVPVFPNLTYVGIIVMRRMNWYLVFEMFKHCPKLQYLCLGKKPTFSQEGFTDQVLPYLHSVPECVSSTLKYCYLVNYEGLECELQFAKYIMQNSRGLMSMRIRSIDRDSQRNLEKLKELSLLTRTSATCVLSFETLNE</sequence>
<evidence type="ECO:0000313" key="2">
    <source>
        <dbReference type="EMBL" id="KAK7293111.1"/>
    </source>
</evidence>
<organism evidence="2 3">
    <name type="scientific">Clitoria ternatea</name>
    <name type="common">Butterfly pea</name>
    <dbReference type="NCBI Taxonomy" id="43366"/>
    <lineage>
        <taxon>Eukaryota</taxon>
        <taxon>Viridiplantae</taxon>
        <taxon>Streptophyta</taxon>
        <taxon>Embryophyta</taxon>
        <taxon>Tracheophyta</taxon>
        <taxon>Spermatophyta</taxon>
        <taxon>Magnoliopsida</taxon>
        <taxon>eudicotyledons</taxon>
        <taxon>Gunneridae</taxon>
        <taxon>Pentapetalae</taxon>
        <taxon>rosids</taxon>
        <taxon>fabids</taxon>
        <taxon>Fabales</taxon>
        <taxon>Fabaceae</taxon>
        <taxon>Papilionoideae</taxon>
        <taxon>50 kb inversion clade</taxon>
        <taxon>NPAAA clade</taxon>
        <taxon>indigoferoid/millettioid clade</taxon>
        <taxon>Phaseoleae</taxon>
        <taxon>Clitoria</taxon>
    </lineage>
</organism>
<evidence type="ECO:0000313" key="3">
    <source>
        <dbReference type="Proteomes" id="UP001359559"/>
    </source>
</evidence>
<dbReference type="SUPFAM" id="SSF52047">
    <property type="entry name" value="RNI-like"/>
    <property type="match status" value="1"/>
</dbReference>
<evidence type="ECO:0000259" key="1">
    <source>
        <dbReference type="PROSITE" id="PS50181"/>
    </source>
</evidence>
<gene>
    <name evidence="2" type="ORF">RJT34_15972</name>
</gene>
<dbReference type="InterPro" id="IPR006566">
    <property type="entry name" value="FBD"/>
</dbReference>
<dbReference type="EMBL" id="JAYKXN010000004">
    <property type="protein sequence ID" value="KAK7293111.1"/>
    <property type="molecule type" value="Genomic_DNA"/>
</dbReference>
<dbReference type="CDD" id="cd22160">
    <property type="entry name" value="F-box_AtFBL13-like"/>
    <property type="match status" value="1"/>
</dbReference>
<dbReference type="Proteomes" id="UP001359559">
    <property type="component" value="Unassembled WGS sequence"/>
</dbReference>
<dbReference type="Pfam" id="PF00646">
    <property type="entry name" value="F-box"/>
    <property type="match status" value="1"/>
</dbReference>
<feature type="domain" description="F-box" evidence="1">
    <location>
        <begin position="3"/>
        <end position="39"/>
    </location>
</feature>
<dbReference type="PROSITE" id="PS50181">
    <property type="entry name" value="FBOX"/>
    <property type="match status" value="1"/>
</dbReference>
<name>A0AAN9J7L5_CLITE</name>
<dbReference type="Pfam" id="PF08387">
    <property type="entry name" value="FBD"/>
    <property type="match status" value="1"/>
</dbReference>
<protein>
    <recommendedName>
        <fullName evidence="1">F-box domain-containing protein</fullName>
    </recommendedName>
</protein>
<accession>A0AAN9J7L5</accession>
<dbReference type="InterPro" id="IPR055411">
    <property type="entry name" value="LRR_FXL15/At3g58940/PEG3-like"/>
</dbReference>
<dbReference type="InterPro" id="IPR055294">
    <property type="entry name" value="FBL60-like"/>
</dbReference>
<dbReference type="InterPro" id="IPR001810">
    <property type="entry name" value="F-box_dom"/>
</dbReference>
<proteinExistence type="predicted"/>
<dbReference type="SUPFAM" id="SSF81383">
    <property type="entry name" value="F-box domain"/>
    <property type="match status" value="1"/>
</dbReference>